<comment type="similarity">
    <text evidence="1">Belongs to the transglycosylase Slt family.</text>
</comment>
<dbReference type="GO" id="GO:0000270">
    <property type="term" value="P:peptidoglycan metabolic process"/>
    <property type="evidence" value="ECO:0007669"/>
    <property type="project" value="InterPro"/>
</dbReference>
<feature type="domain" description="LysM" evidence="2">
    <location>
        <begin position="368"/>
        <end position="412"/>
    </location>
</feature>
<dbReference type="RefSeq" id="WP_062147441.1">
    <property type="nucleotide sequence ID" value="NZ_CP012373.2"/>
</dbReference>
<reference evidence="4" key="1">
    <citation type="submission" date="2016-12" db="EMBL/GenBank/DDBJ databases">
        <title>Complete Genome Sequence of Beggiatoa leptomitiformis D-401.</title>
        <authorList>
            <person name="Fomenkov A."/>
            <person name="Vincze T."/>
            <person name="Grabovich M."/>
            <person name="Anton B.P."/>
            <person name="Dubinina G."/>
            <person name="Orlova M."/>
            <person name="Belousova E."/>
            <person name="Roberts R.J."/>
        </authorList>
    </citation>
    <scope>NUCLEOTIDE SEQUENCE [LARGE SCALE GENOMIC DNA]</scope>
    <source>
        <strain evidence="4">D-401</strain>
    </source>
</reference>
<evidence type="ECO:0000256" key="1">
    <source>
        <dbReference type="ARBA" id="ARBA00007734"/>
    </source>
</evidence>
<dbReference type="PROSITE" id="PS00922">
    <property type="entry name" value="TRANSGLYCOSYLASE"/>
    <property type="match status" value="1"/>
</dbReference>
<evidence type="ECO:0000259" key="2">
    <source>
        <dbReference type="PROSITE" id="PS51782"/>
    </source>
</evidence>
<dbReference type="Gene3D" id="1.10.530.10">
    <property type="match status" value="1"/>
</dbReference>
<dbReference type="Gene3D" id="3.10.350.10">
    <property type="entry name" value="LysM domain"/>
    <property type="match status" value="2"/>
</dbReference>
<dbReference type="AlphaFoldDB" id="A0A2N9YCM4"/>
<dbReference type="Proteomes" id="UP000234271">
    <property type="component" value="Chromosome"/>
</dbReference>
<dbReference type="EMBL" id="CP018889">
    <property type="protein sequence ID" value="AUI68212.1"/>
    <property type="molecule type" value="Genomic_DNA"/>
</dbReference>
<dbReference type="GO" id="GO:0008933">
    <property type="term" value="F:peptidoglycan lytic transglycosylase activity"/>
    <property type="evidence" value="ECO:0007669"/>
    <property type="project" value="InterPro"/>
</dbReference>
<dbReference type="SUPFAM" id="SSF53955">
    <property type="entry name" value="Lysozyme-like"/>
    <property type="match status" value="1"/>
</dbReference>
<dbReference type="PROSITE" id="PS51782">
    <property type="entry name" value="LYSM"/>
    <property type="match status" value="2"/>
</dbReference>
<feature type="domain" description="LysM" evidence="2">
    <location>
        <begin position="447"/>
        <end position="490"/>
    </location>
</feature>
<dbReference type="SMART" id="SM00257">
    <property type="entry name" value="LysM"/>
    <property type="match status" value="2"/>
</dbReference>
<proteinExistence type="inferred from homology"/>
<protein>
    <submittedName>
        <fullName evidence="3">Transglycosylase SLT domain-containing protein</fullName>
    </submittedName>
</protein>
<organism evidence="3 4">
    <name type="scientific">Beggiatoa leptomitoformis</name>
    <dbReference type="NCBI Taxonomy" id="288004"/>
    <lineage>
        <taxon>Bacteria</taxon>
        <taxon>Pseudomonadati</taxon>
        <taxon>Pseudomonadota</taxon>
        <taxon>Gammaproteobacteria</taxon>
        <taxon>Thiotrichales</taxon>
        <taxon>Thiotrichaceae</taxon>
        <taxon>Beggiatoa</taxon>
    </lineage>
</organism>
<dbReference type="Pfam" id="PF01476">
    <property type="entry name" value="LysM"/>
    <property type="match status" value="2"/>
</dbReference>
<dbReference type="InterPro" id="IPR008258">
    <property type="entry name" value="Transglycosylase_SLT_dom_1"/>
</dbReference>
<evidence type="ECO:0000313" key="4">
    <source>
        <dbReference type="Proteomes" id="UP000234271"/>
    </source>
</evidence>
<gene>
    <name evidence="3" type="ORF">BLE401_05520</name>
</gene>
<dbReference type="OrthoDB" id="9815002at2"/>
<sequence>MKTCKVTLIIIYLLSTWGCSTLDTQNDSLFAGDANLYSTLQNRVVSALELHKTLPAFQLDQYLKKPVETVAEIDDDLWNRVRAGYRLGTMDNVAIREALTKYQKSPRYFNQFTSNAEPYLYYIVEELEYRGMPLELALLPAIESSFEPTLVSSERASGIWQFIPSTAKNIGLRLDNWYDGRRDIIESTQAALDYLQELHDQFDDDWLLALAAYNYGQGNIKKAIQRNRQAGKLTDYWSLDLPAETRAFVPRLLAIARIVATPEKYGVKLYAIPNKTYFEQIDVGQQIDISTAAQLVGLSTSTLKRLNPAYSNAVTAPDGPHYLTLPVGKASVFKENLSQLAENQSLVTHEFTASALTLNPQLLDKPVQIHQVKRGESLGKIAQRYDTTADTLRQLNQLSSKPRLRAGQKLRVPIEKAVTPLETLIAKSTTHATTAKGKATSNLRQRITYTVKAGDSPTTIARRYSVSVADINQWNKLKKGKLKQGQKLVIWQDG</sequence>
<accession>A0A2N9YCM4</accession>
<name>A0A2N9YCM4_9GAMM</name>
<dbReference type="InterPro" id="IPR000189">
    <property type="entry name" value="Transglyc_AS"/>
</dbReference>
<dbReference type="PANTHER" id="PTHR33734">
    <property type="entry name" value="LYSM DOMAIN-CONTAINING GPI-ANCHORED PROTEIN 2"/>
    <property type="match status" value="1"/>
</dbReference>
<dbReference type="InterPro" id="IPR023346">
    <property type="entry name" value="Lysozyme-like_dom_sf"/>
</dbReference>
<dbReference type="CDD" id="cd16894">
    <property type="entry name" value="MltD-like"/>
    <property type="match status" value="1"/>
</dbReference>
<dbReference type="InterPro" id="IPR036779">
    <property type="entry name" value="LysM_dom_sf"/>
</dbReference>
<dbReference type="SUPFAM" id="SSF54106">
    <property type="entry name" value="LysM domain"/>
    <property type="match status" value="2"/>
</dbReference>
<keyword evidence="4" id="KW-1185">Reference proteome</keyword>
<dbReference type="Pfam" id="PF01464">
    <property type="entry name" value="SLT"/>
    <property type="match status" value="1"/>
</dbReference>
<dbReference type="InterPro" id="IPR018392">
    <property type="entry name" value="LysM"/>
</dbReference>
<dbReference type="GO" id="GO:0016020">
    <property type="term" value="C:membrane"/>
    <property type="evidence" value="ECO:0007669"/>
    <property type="project" value="InterPro"/>
</dbReference>
<dbReference type="PANTHER" id="PTHR33734:SF22">
    <property type="entry name" value="MEMBRANE-BOUND LYTIC MUREIN TRANSGLYCOSYLASE D"/>
    <property type="match status" value="1"/>
</dbReference>
<evidence type="ECO:0000313" key="3">
    <source>
        <dbReference type="EMBL" id="AUI68212.1"/>
    </source>
</evidence>
<dbReference type="CDD" id="cd00118">
    <property type="entry name" value="LysM"/>
    <property type="match status" value="2"/>
</dbReference>